<reference evidence="8" key="1">
    <citation type="submission" date="2024-05" db="EMBL/GenBank/DDBJ databases">
        <title>Isolation and characterization of Sporomusa carbonis sp. nov., a carboxydotrophic hydrogenogen in the genus of Sporomusa isolated from a charcoal burning pile.</title>
        <authorList>
            <person name="Boeer T."/>
            <person name="Rosenbaum F."/>
            <person name="Eysell L."/>
            <person name="Mueller V."/>
            <person name="Daniel R."/>
            <person name="Poehlein A."/>
        </authorList>
    </citation>
    <scope>NUCLEOTIDE SEQUENCE [LARGE SCALE GENOMIC DNA]</scope>
    <source>
        <strain evidence="8">DSM 3132</strain>
    </source>
</reference>
<dbReference type="InterPro" id="IPR027417">
    <property type="entry name" value="P-loop_NTPase"/>
</dbReference>
<dbReference type="InterPro" id="IPR058031">
    <property type="entry name" value="AAA_lid_NorR"/>
</dbReference>
<dbReference type="InterPro" id="IPR003593">
    <property type="entry name" value="AAA+_ATPase"/>
</dbReference>
<dbReference type="SUPFAM" id="SSF52540">
    <property type="entry name" value="P-loop containing nucleoside triphosphate hydrolases"/>
    <property type="match status" value="1"/>
</dbReference>
<evidence type="ECO:0000256" key="5">
    <source>
        <dbReference type="ARBA" id="ARBA00023163"/>
    </source>
</evidence>
<sequence length="683" mass="76771">MDYGSLHEMQKKHFTSHTLSEMLSFFHYTSSQYTEIQNYYTNLIKYNQPPSEKSIVRIPIVNSWIRSKNNNIKPDRALILKRVSDRQIKMLLKDNKILIDSAIPLLTNLSHTLLNKSSGLSLYDKNGINLFVANSALDGMGLGNDLSEESVGTTSHSLCINLEKPVYVLSPENYHPDLRKPKVTFSVPIYDQTDRIIAALTIPYFGDLTYTEIEKSHFLWMLNFLFMLEKNIEQSIVSLTYKPQIRVENVSFDTAMSLVDESVIAVDSTGNISYINNNGEALLGTPKGNVMGKPYSVILGVIPEIERLLKKKIKNNHVIAQYTFVSNDQKYLIKMKSASMPQDEHSVLLCISNVTANSKAPIRDAAGITHPVDIILGNSEEMLKAKQITKKVANTMKSILLIGESGTGKELFAHAIHQASRPEGPFVAVNCAALPKGILESELFGYEGGAFTGADKNGRVGKIQMAHGGTLFLDEIGDMPLELQAVFLRVLEDKQVMRIGGTESSKVDFRIVAATNQNLQEMIDNKSFREDLYYRIATFEILIPPLRQRKSDILRLAQQFIEDECSMQTVIPQMDDAVKQKLLKYEWPGNVRQLKNTIDYAVSMLIGEKITLDDLPEKIIRSKNLPQKAISVKTMAELEREAIEDALLSANNSVKEAADILQMSRTTLYRRIKEYGISCMDLD</sequence>
<feature type="domain" description="PAS" evidence="7">
    <location>
        <begin position="248"/>
        <end position="293"/>
    </location>
</feature>
<evidence type="ECO:0000256" key="4">
    <source>
        <dbReference type="ARBA" id="ARBA00023125"/>
    </source>
</evidence>
<dbReference type="CDD" id="cd00130">
    <property type="entry name" value="PAS"/>
    <property type="match status" value="1"/>
</dbReference>
<keyword evidence="3" id="KW-0805">Transcription regulation</keyword>
<organism evidence="8 9">
    <name type="scientific">Sporomusa acidovorans (strain ATCC 49682 / DSM 3132 / Mol)</name>
    <dbReference type="NCBI Taxonomy" id="1123286"/>
    <lineage>
        <taxon>Bacteria</taxon>
        <taxon>Bacillati</taxon>
        <taxon>Bacillota</taxon>
        <taxon>Negativicutes</taxon>
        <taxon>Selenomonadales</taxon>
        <taxon>Sporomusaceae</taxon>
        <taxon>Sporomusa</taxon>
    </lineage>
</organism>
<dbReference type="InterPro" id="IPR000014">
    <property type="entry name" value="PAS"/>
</dbReference>
<dbReference type="PROSITE" id="PS00676">
    <property type="entry name" value="SIGMA54_INTERACT_2"/>
    <property type="match status" value="1"/>
</dbReference>
<feature type="domain" description="Sigma-54 factor interaction" evidence="6">
    <location>
        <begin position="375"/>
        <end position="603"/>
    </location>
</feature>
<keyword evidence="9" id="KW-1185">Reference proteome</keyword>
<accession>A0ABZ3J5C5</accession>
<evidence type="ECO:0000256" key="1">
    <source>
        <dbReference type="ARBA" id="ARBA00022741"/>
    </source>
</evidence>
<proteinExistence type="predicted"/>
<dbReference type="Pfam" id="PF00158">
    <property type="entry name" value="Sigma54_activat"/>
    <property type="match status" value="1"/>
</dbReference>
<dbReference type="PANTHER" id="PTHR32071:SF57">
    <property type="entry name" value="C4-DICARBOXYLATE TRANSPORT TRANSCRIPTIONAL REGULATORY PROTEIN DCTD"/>
    <property type="match status" value="1"/>
</dbReference>
<name>A0ABZ3J5C5_SPOA4</name>
<dbReference type="InterPro" id="IPR002197">
    <property type="entry name" value="HTH_Fis"/>
</dbReference>
<evidence type="ECO:0000259" key="6">
    <source>
        <dbReference type="PROSITE" id="PS50045"/>
    </source>
</evidence>
<evidence type="ECO:0000313" key="9">
    <source>
        <dbReference type="Proteomes" id="UP000216052"/>
    </source>
</evidence>
<dbReference type="Proteomes" id="UP000216052">
    <property type="component" value="Chromosome"/>
</dbReference>
<dbReference type="PRINTS" id="PR01590">
    <property type="entry name" value="HTHFIS"/>
</dbReference>
<dbReference type="InterPro" id="IPR009057">
    <property type="entry name" value="Homeodomain-like_sf"/>
</dbReference>
<dbReference type="SUPFAM" id="SSF55785">
    <property type="entry name" value="PYP-like sensor domain (PAS domain)"/>
    <property type="match status" value="1"/>
</dbReference>
<dbReference type="Pfam" id="PF02954">
    <property type="entry name" value="HTH_8"/>
    <property type="match status" value="1"/>
</dbReference>
<keyword evidence="1" id="KW-0547">Nucleotide-binding</keyword>
<dbReference type="Gene3D" id="1.10.8.60">
    <property type="match status" value="1"/>
</dbReference>
<dbReference type="EMBL" id="CP155571">
    <property type="protein sequence ID" value="XFO73244.1"/>
    <property type="molecule type" value="Genomic_DNA"/>
</dbReference>
<dbReference type="Gene3D" id="3.40.50.300">
    <property type="entry name" value="P-loop containing nucleotide triphosphate hydrolases"/>
    <property type="match status" value="1"/>
</dbReference>
<dbReference type="InterPro" id="IPR035965">
    <property type="entry name" value="PAS-like_dom_sf"/>
</dbReference>
<dbReference type="Gene3D" id="3.30.450.40">
    <property type="match status" value="1"/>
</dbReference>
<dbReference type="InterPro" id="IPR025662">
    <property type="entry name" value="Sigma_54_int_dom_ATP-bd_1"/>
</dbReference>
<dbReference type="Gene3D" id="1.10.10.60">
    <property type="entry name" value="Homeodomain-like"/>
    <property type="match status" value="1"/>
</dbReference>
<dbReference type="PROSITE" id="PS00675">
    <property type="entry name" value="SIGMA54_INTERACT_1"/>
    <property type="match status" value="1"/>
</dbReference>
<dbReference type="InterPro" id="IPR025943">
    <property type="entry name" value="Sigma_54_int_dom_ATP-bd_2"/>
</dbReference>
<dbReference type="InterPro" id="IPR002078">
    <property type="entry name" value="Sigma_54_int"/>
</dbReference>
<dbReference type="PANTHER" id="PTHR32071">
    <property type="entry name" value="TRANSCRIPTIONAL REGULATORY PROTEIN"/>
    <property type="match status" value="1"/>
</dbReference>
<dbReference type="SUPFAM" id="SSF46689">
    <property type="entry name" value="Homeodomain-like"/>
    <property type="match status" value="1"/>
</dbReference>
<keyword evidence="5" id="KW-0804">Transcription</keyword>
<dbReference type="Gene3D" id="3.30.450.20">
    <property type="entry name" value="PAS domain"/>
    <property type="match status" value="1"/>
</dbReference>
<protein>
    <submittedName>
        <fullName evidence="8">Anaerobic nitric oxide reductase transcription regulator NorR</fullName>
    </submittedName>
</protein>
<evidence type="ECO:0000313" key="8">
    <source>
        <dbReference type="EMBL" id="XFO73244.1"/>
    </source>
</evidence>
<dbReference type="PROSITE" id="PS50045">
    <property type="entry name" value="SIGMA54_INTERACT_4"/>
    <property type="match status" value="1"/>
</dbReference>
<dbReference type="CDD" id="cd00009">
    <property type="entry name" value="AAA"/>
    <property type="match status" value="1"/>
</dbReference>
<dbReference type="SMART" id="SM00382">
    <property type="entry name" value="AAA"/>
    <property type="match status" value="1"/>
</dbReference>
<keyword evidence="2" id="KW-0067">ATP-binding</keyword>
<dbReference type="InterPro" id="IPR025944">
    <property type="entry name" value="Sigma_54_int_dom_CS"/>
</dbReference>
<dbReference type="PROSITE" id="PS50112">
    <property type="entry name" value="PAS"/>
    <property type="match status" value="1"/>
</dbReference>
<dbReference type="InterPro" id="IPR029016">
    <property type="entry name" value="GAF-like_dom_sf"/>
</dbReference>
<dbReference type="Pfam" id="PF25601">
    <property type="entry name" value="AAA_lid_14"/>
    <property type="match status" value="1"/>
</dbReference>
<gene>
    <name evidence="8" type="primary">norR_14</name>
    <name evidence="8" type="ORF">SPACI_033300</name>
</gene>
<keyword evidence="4" id="KW-0238">DNA-binding</keyword>
<evidence type="ECO:0000256" key="3">
    <source>
        <dbReference type="ARBA" id="ARBA00023015"/>
    </source>
</evidence>
<evidence type="ECO:0000259" key="7">
    <source>
        <dbReference type="PROSITE" id="PS50112"/>
    </source>
</evidence>
<evidence type="ECO:0000256" key="2">
    <source>
        <dbReference type="ARBA" id="ARBA00022840"/>
    </source>
</evidence>
<dbReference type="PROSITE" id="PS00688">
    <property type="entry name" value="SIGMA54_INTERACT_3"/>
    <property type="match status" value="1"/>
</dbReference>